<accession>A0A0H1BML8</accession>
<dbReference type="STRING" id="2060906.A0A0H1BML8"/>
<protein>
    <submittedName>
        <fullName evidence="2">Uncharacterized protein</fullName>
    </submittedName>
</protein>
<gene>
    <name evidence="2" type="ORF">EMPG_14242</name>
</gene>
<keyword evidence="3" id="KW-1185">Reference proteome</keyword>
<dbReference type="AlphaFoldDB" id="A0A0H1BML8"/>
<evidence type="ECO:0000313" key="2">
    <source>
        <dbReference type="EMBL" id="KLJ10386.1"/>
    </source>
</evidence>
<sequence length="78" mass="8839">MGRRQRPRDRELRQGSESSSTGSWRSHDTARQGSQSHDQGQDPADVRPTPVRSSGQEPRLLNSIWITTDCQIPIILKE</sequence>
<comment type="caution">
    <text evidence="2">The sequence shown here is derived from an EMBL/GenBank/DDBJ whole genome shotgun (WGS) entry which is preliminary data.</text>
</comment>
<organism evidence="2 3">
    <name type="scientific">Blastomyces silverae</name>
    <dbReference type="NCBI Taxonomy" id="2060906"/>
    <lineage>
        <taxon>Eukaryota</taxon>
        <taxon>Fungi</taxon>
        <taxon>Dikarya</taxon>
        <taxon>Ascomycota</taxon>
        <taxon>Pezizomycotina</taxon>
        <taxon>Eurotiomycetes</taxon>
        <taxon>Eurotiomycetidae</taxon>
        <taxon>Onygenales</taxon>
        <taxon>Ajellomycetaceae</taxon>
        <taxon>Blastomyces</taxon>
    </lineage>
</organism>
<name>A0A0H1BML8_9EURO</name>
<reference evidence="3" key="1">
    <citation type="journal article" date="2015" name="PLoS Genet.">
        <title>The dynamic genome and transcriptome of the human fungal pathogen Blastomyces and close relative Emmonsia.</title>
        <authorList>
            <person name="Munoz J.F."/>
            <person name="Gauthier G.M."/>
            <person name="Desjardins C.A."/>
            <person name="Gallo J.E."/>
            <person name="Holder J."/>
            <person name="Sullivan T.D."/>
            <person name="Marty A.J."/>
            <person name="Carmen J.C."/>
            <person name="Chen Z."/>
            <person name="Ding L."/>
            <person name="Gujja S."/>
            <person name="Magrini V."/>
            <person name="Misas E."/>
            <person name="Mitreva M."/>
            <person name="Priest M."/>
            <person name="Saif S."/>
            <person name="Whiston E.A."/>
            <person name="Young S."/>
            <person name="Zeng Q."/>
            <person name="Goldman W.E."/>
            <person name="Mardis E.R."/>
            <person name="Taylor J.W."/>
            <person name="McEwen J.G."/>
            <person name="Clay O.K."/>
            <person name="Klein B.S."/>
            <person name="Cuomo C.A."/>
        </authorList>
    </citation>
    <scope>NUCLEOTIDE SEQUENCE [LARGE SCALE GENOMIC DNA]</scope>
    <source>
        <strain evidence="3">UAMH 139</strain>
    </source>
</reference>
<evidence type="ECO:0000313" key="3">
    <source>
        <dbReference type="Proteomes" id="UP000053573"/>
    </source>
</evidence>
<proteinExistence type="predicted"/>
<feature type="region of interest" description="Disordered" evidence="1">
    <location>
        <begin position="1"/>
        <end position="61"/>
    </location>
</feature>
<dbReference type="EMBL" id="LDEV01002062">
    <property type="protein sequence ID" value="KLJ10386.1"/>
    <property type="molecule type" value="Genomic_DNA"/>
</dbReference>
<dbReference type="Proteomes" id="UP000053573">
    <property type="component" value="Unassembled WGS sequence"/>
</dbReference>
<evidence type="ECO:0000256" key="1">
    <source>
        <dbReference type="SAM" id="MobiDB-lite"/>
    </source>
</evidence>